<proteinExistence type="predicted"/>
<dbReference type="AlphaFoldDB" id="A0A674K4E9"/>
<name>A0A674K4E9_9SAUR</name>
<reference evidence="2" key="2">
    <citation type="submission" date="2025-09" db="UniProtKB">
        <authorList>
            <consortium name="Ensembl"/>
        </authorList>
    </citation>
    <scope>IDENTIFICATION</scope>
</reference>
<protein>
    <recommendedName>
        <fullName evidence="4">NADH dehydrogenase [ubiquinone] 1 beta subcomplex subunit 8, mitochondrial</fullName>
    </recommendedName>
</protein>
<dbReference type="GeneTree" id="ENSGT00390000000628"/>
<accession>A0A674K4E9</accession>
<evidence type="ECO:0008006" key="4">
    <source>
        <dbReference type="Google" id="ProtNLM"/>
    </source>
</evidence>
<keyword evidence="1" id="KW-0812">Transmembrane</keyword>
<evidence type="ECO:0000313" key="3">
    <source>
        <dbReference type="Proteomes" id="UP000472274"/>
    </source>
</evidence>
<dbReference type="InterPro" id="IPR008699">
    <property type="entry name" value="NDUFB8"/>
</dbReference>
<keyword evidence="1" id="KW-0472">Membrane</keyword>
<dbReference type="GO" id="GO:0005739">
    <property type="term" value="C:mitochondrion"/>
    <property type="evidence" value="ECO:0007669"/>
    <property type="project" value="InterPro"/>
</dbReference>
<keyword evidence="3" id="KW-1185">Reference proteome</keyword>
<organism evidence="2 3">
    <name type="scientific">Terrapene triunguis</name>
    <name type="common">Three-toed box turtle</name>
    <dbReference type="NCBI Taxonomy" id="2587831"/>
    <lineage>
        <taxon>Eukaryota</taxon>
        <taxon>Metazoa</taxon>
        <taxon>Chordata</taxon>
        <taxon>Craniata</taxon>
        <taxon>Vertebrata</taxon>
        <taxon>Euteleostomi</taxon>
        <taxon>Archelosauria</taxon>
        <taxon>Testudinata</taxon>
        <taxon>Testudines</taxon>
        <taxon>Cryptodira</taxon>
        <taxon>Durocryptodira</taxon>
        <taxon>Testudinoidea</taxon>
        <taxon>Emydidae</taxon>
        <taxon>Terrapene</taxon>
    </lineage>
</organism>
<sequence length="176" mass="21169">MAVLGKGYIPYFPSAALLYNYQQSLWYIAPTINFEECFNDRTPEERAAAAKKYNMRVEDYEDYEPHPDDDIGYGDYPKLPDQPHHERDPWYQEPMHWHFDMFLWTRVDTSPTVVHWHTMCHHFFLFIGFVLFMFWLGEMYPSYIPMGLKQYPYNNLYLEQGGDPSKEPPEVKNYEI</sequence>
<evidence type="ECO:0000313" key="2">
    <source>
        <dbReference type="Ensembl" id="ENSTMTP00000026184.1"/>
    </source>
</evidence>
<evidence type="ECO:0000256" key="1">
    <source>
        <dbReference type="SAM" id="Phobius"/>
    </source>
</evidence>
<dbReference type="PANTHER" id="PTHR12840:SF1">
    <property type="entry name" value="NADH DEHYDROGENASE [UBIQUINONE] 1 BETA SUBCOMPLEX SUBUNIT 8, MITOCHONDRIAL"/>
    <property type="match status" value="1"/>
</dbReference>
<reference evidence="2" key="1">
    <citation type="submission" date="2025-08" db="UniProtKB">
        <authorList>
            <consortium name="Ensembl"/>
        </authorList>
    </citation>
    <scope>IDENTIFICATION</scope>
</reference>
<dbReference type="Ensembl" id="ENSTMTT00000027133.1">
    <property type="protein sequence ID" value="ENSTMTP00000026184.1"/>
    <property type="gene ID" value="ENSTMTG00000019140.1"/>
</dbReference>
<dbReference type="Proteomes" id="UP000472274">
    <property type="component" value="Unplaced"/>
</dbReference>
<dbReference type="PANTHER" id="PTHR12840">
    <property type="entry name" value="NADH-UBIQUINONE OXIDOREDUCTASE ASHI SUBUNIT"/>
    <property type="match status" value="1"/>
</dbReference>
<dbReference type="InParanoid" id="A0A674K4E9"/>
<feature type="transmembrane region" description="Helical" evidence="1">
    <location>
        <begin position="114"/>
        <end position="136"/>
    </location>
</feature>
<keyword evidence="1" id="KW-1133">Transmembrane helix</keyword>
<dbReference type="Pfam" id="PF05821">
    <property type="entry name" value="NDUF_B8"/>
    <property type="match status" value="1"/>
</dbReference>